<reference evidence="3" key="1">
    <citation type="submission" date="2016-06" db="UniProtKB">
        <authorList>
            <consortium name="WormBaseParasite"/>
        </authorList>
    </citation>
    <scope>IDENTIFICATION</scope>
</reference>
<dbReference type="Proteomes" id="UP000050794">
    <property type="component" value="Unassembled WGS sequence"/>
</dbReference>
<dbReference type="EMBL" id="UYWY01007746">
    <property type="protein sequence ID" value="VDM30383.1"/>
    <property type="molecule type" value="Genomic_DNA"/>
</dbReference>
<evidence type="ECO:0000313" key="3">
    <source>
        <dbReference type="WBParaSite" id="TCNE_0000450001-mRNA-1"/>
    </source>
</evidence>
<reference evidence="1 2" key="2">
    <citation type="submission" date="2018-11" db="EMBL/GenBank/DDBJ databases">
        <authorList>
            <consortium name="Pathogen Informatics"/>
        </authorList>
    </citation>
    <scope>NUCLEOTIDE SEQUENCE [LARGE SCALE GENOMIC DNA]</scope>
</reference>
<proteinExistence type="predicted"/>
<accession>A0A183U7N0</accession>
<name>A0A183U7N0_TOXCA</name>
<evidence type="ECO:0000313" key="1">
    <source>
        <dbReference type="EMBL" id="VDM30383.1"/>
    </source>
</evidence>
<gene>
    <name evidence="1" type="ORF">TCNE_LOCUS4500</name>
</gene>
<dbReference type="WBParaSite" id="TCNE_0000450001-mRNA-1">
    <property type="protein sequence ID" value="TCNE_0000450001-mRNA-1"/>
    <property type="gene ID" value="TCNE_0000450001"/>
</dbReference>
<protein>
    <submittedName>
        <fullName evidence="3">Transcriptional regulator</fullName>
    </submittedName>
</protein>
<evidence type="ECO:0000313" key="2">
    <source>
        <dbReference type="Proteomes" id="UP000050794"/>
    </source>
</evidence>
<keyword evidence="2" id="KW-1185">Reference proteome</keyword>
<dbReference type="AlphaFoldDB" id="A0A183U7N0"/>
<organism evidence="2 3">
    <name type="scientific">Toxocara canis</name>
    <name type="common">Canine roundworm</name>
    <dbReference type="NCBI Taxonomy" id="6265"/>
    <lineage>
        <taxon>Eukaryota</taxon>
        <taxon>Metazoa</taxon>
        <taxon>Ecdysozoa</taxon>
        <taxon>Nematoda</taxon>
        <taxon>Chromadorea</taxon>
        <taxon>Rhabditida</taxon>
        <taxon>Spirurina</taxon>
        <taxon>Ascaridomorpha</taxon>
        <taxon>Ascaridoidea</taxon>
        <taxon>Toxocaridae</taxon>
        <taxon>Toxocara</taxon>
    </lineage>
</organism>
<sequence>MRYLLCNRSREDIDAFDSFIEMLNLSDVASASS</sequence>